<evidence type="ECO:0000256" key="1">
    <source>
        <dbReference type="SAM" id="MobiDB-lite"/>
    </source>
</evidence>
<feature type="region of interest" description="Disordered" evidence="1">
    <location>
        <begin position="109"/>
        <end position="133"/>
    </location>
</feature>
<sequence>MPRLSLASLTSSPSSSTRSTSLLSPLIFVKSSHALDTFSSQCIHSDSLLCASVVVDGAKKLCRASSGHKLHTQARSFAGFAAREGKMAKPRPMGPCLHGIHGHGATVTPSTVRSAQAHRARSDAGSTAEGRGHGAPAQLPTGFFFLSLCVSHLVN</sequence>
<organism evidence="2">
    <name type="scientific">Fagus sylvatica</name>
    <name type="common">Beechnut</name>
    <dbReference type="NCBI Taxonomy" id="28930"/>
    <lineage>
        <taxon>Eukaryota</taxon>
        <taxon>Viridiplantae</taxon>
        <taxon>Streptophyta</taxon>
        <taxon>Embryophyta</taxon>
        <taxon>Tracheophyta</taxon>
        <taxon>Spermatophyta</taxon>
        <taxon>Magnoliopsida</taxon>
        <taxon>eudicotyledons</taxon>
        <taxon>Gunneridae</taxon>
        <taxon>Pentapetalae</taxon>
        <taxon>rosids</taxon>
        <taxon>fabids</taxon>
        <taxon>Fagales</taxon>
        <taxon>Fagaceae</taxon>
        <taxon>Fagus</taxon>
    </lineage>
</organism>
<reference evidence="2" key="1">
    <citation type="submission" date="2018-02" db="EMBL/GenBank/DDBJ databases">
        <authorList>
            <person name="Cohen D.B."/>
            <person name="Kent A.D."/>
        </authorList>
    </citation>
    <scope>NUCLEOTIDE SEQUENCE</scope>
</reference>
<name>A0A2N9F1R3_FAGSY</name>
<proteinExistence type="predicted"/>
<protein>
    <submittedName>
        <fullName evidence="2">Uncharacterized protein</fullName>
    </submittedName>
</protein>
<evidence type="ECO:0000313" key="2">
    <source>
        <dbReference type="EMBL" id="SPC81038.1"/>
    </source>
</evidence>
<accession>A0A2N9F1R3</accession>
<dbReference type="AlphaFoldDB" id="A0A2N9F1R3"/>
<gene>
    <name evidence="2" type="ORF">FSB_LOCUS8920</name>
</gene>
<dbReference type="EMBL" id="OIVN01000489">
    <property type="protein sequence ID" value="SPC81038.1"/>
    <property type="molecule type" value="Genomic_DNA"/>
</dbReference>